<evidence type="ECO:0000256" key="15">
    <source>
        <dbReference type="ARBA" id="ARBA00032739"/>
    </source>
</evidence>
<proteinExistence type="inferred from homology"/>
<evidence type="ECO:0000256" key="3">
    <source>
        <dbReference type="ARBA" id="ARBA00004637"/>
    </source>
</evidence>
<evidence type="ECO:0000256" key="1">
    <source>
        <dbReference type="ARBA" id="ARBA00003195"/>
    </source>
</evidence>
<protein>
    <recommendedName>
        <fullName evidence="6">NADH dehydrogenase [ubiquinone] iron-sulfur protein 5</fullName>
    </recommendedName>
    <alternativeName>
        <fullName evidence="14">Complex I-15 kDa</fullName>
    </alternativeName>
    <alternativeName>
        <fullName evidence="15">NADH-ubiquinone oxidoreductase 15 kDa subunit</fullName>
    </alternativeName>
</protein>
<dbReference type="CDD" id="cd24141">
    <property type="entry name" value="NDUFS5-like"/>
    <property type="match status" value="1"/>
</dbReference>
<organism evidence="17 18">
    <name type="scientific">Geodia barretti</name>
    <name type="common">Barrett's horny sponge</name>
    <dbReference type="NCBI Taxonomy" id="519541"/>
    <lineage>
        <taxon>Eukaryota</taxon>
        <taxon>Metazoa</taxon>
        <taxon>Porifera</taxon>
        <taxon>Demospongiae</taxon>
        <taxon>Heteroscleromorpha</taxon>
        <taxon>Tetractinellida</taxon>
        <taxon>Astrophorina</taxon>
        <taxon>Geodiidae</taxon>
        <taxon>Geodia</taxon>
    </lineage>
</organism>
<evidence type="ECO:0000313" key="17">
    <source>
        <dbReference type="EMBL" id="CAI8031568.1"/>
    </source>
</evidence>
<evidence type="ECO:0000313" key="18">
    <source>
        <dbReference type="Proteomes" id="UP001174909"/>
    </source>
</evidence>
<dbReference type="GO" id="GO:0005758">
    <property type="term" value="C:mitochondrial intermembrane space"/>
    <property type="evidence" value="ECO:0007669"/>
    <property type="project" value="UniProtKB-SubCell"/>
</dbReference>
<dbReference type="InterPro" id="IPR019342">
    <property type="entry name" value="NADH_UbQ_OxRdtase_FeS-su5"/>
</dbReference>
<keyword evidence="12" id="KW-0472">Membrane</keyword>
<keyword evidence="13 16" id="KW-1015">Disulfide bond</keyword>
<keyword evidence="8" id="KW-0679">Respiratory chain</keyword>
<keyword evidence="11" id="KW-0496">Mitochondrion</keyword>
<sequence>MVSGHGVKGGRGRCYTLWRDFMACLETEGSISMKICRHQRDDYMECLHHVKLAKRLEAIRAQKAKLIAEGKWPPK</sequence>
<accession>A0AA35WRY0</accession>
<evidence type="ECO:0000256" key="13">
    <source>
        <dbReference type="ARBA" id="ARBA00023157"/>
    </source>
</evidence>
<dbReference type="PANTHER" id="PTHR15224:SF1">
    <property type="entry name" value="NADH DEHYDROGENASE [UBIQUINONE] IRON-SULFUR PROTEIN 5"/>
    <property type="match status" value="1"/>
</dbReference>
<gene>
    <name evidence="17" type="ORF">GBAR_LOCUS17919</name>
</gene>
<evidence type="ECO:0000256" key="8">
    <source>
        <dbReference type="ARBA" id="ARBA00022660"/>
    </source>
</evidence>
<dbReference type="Proteomes" id="UP001174909">
    <property type="component" value="Unassembled WGS sequence"/>
</dbReference>
<evidence type="ECO:0000256" key="4">
    <source>
        <dbReference type="ARBA" id="ARBA00007372"/>
    </source>
</evidence>
<comment type="caution">
    <text evidence="17">The sequence shown here is derived from an EMBL/GenBank/DDBJ whole genome shotgun (WGS) entry which is preliminary data.</text>
</comment>
<reference evidence="17" key="1">
    <citation type="submission" date="2023-03" db="EMBL/GenBank/DDBJ databases">
        <authorList>
            <person name="Steffen K."/>
            <person name="Cardenas P."/>
        </authorList>
    </citation>
    <scope>NUCLEOTIDE SEQUENCE</scope>
</reference>
<keyword evidence="7" id="KW-0813">Transport</keyword>
<keyword evidence="18" id="KW-1185">Reference proteome</keyword>
<evidence type="ECO:0000256" key="10">
    <source>
        <dbReference type="ARBA" id="ARBA00022982"/>
    </source>
</evidence>
<evidence type="ECO:0000256" key="11">
    <source>
        <dbReference type="ARBA" id="ARBA00023128"/>
    </source>
</evidence>
<evidence type="ECO:0000256" key="16">
    <source>
        <dbReference type="PIRSR" id="PIRSR619342-50"/>
    </source>
</evidence>
<keyword evidence="10" id="KW-0249">Electron transport</keyword>
<dbReference type="GO" id="GO:0005743">
    <property type="term" value="C:mitochondrial inner membrane"/>
    <property type="evidence" value="ECO:0007669"/>
    <property type="project" value="UniProtKB-SubCell"/>
</dbReference>
<evidence type="ECO:0000256" key="14">
    <source>
        <dbReference type="ARBA" id="ARBA00031222"/>
    </source>
</evidence>
<feature type="disulfide bond" evidence="16">
    <location>
        <begin position="14"/>
        <end position="46"/>
    </location>
</feature>
<name>A0AA35WRY0_GEOBA</name>
<feature type="disulfide bond" evidence="16">
    <location>
        <begin position="24"/>
        <end position="36"/>
    </location>
</feature>
<dbReference type="PANTHER" id="PTHR15224">
    <property type="entry name" value="NADH DEHYDROGENASE [UBIQUINONE] IRON-SULFUR PROTEIN 5"/>
    <property type="match status" value="1"/>
</dbReference>
<evidence type="ECO:0000256" key="5">
    <source>
        <dbReference type="ARBA" id="ARBA00011261"/>
    </source>
</evidence>
<evidence type="ECO:0000256" key="12">
    <source>
        <dbReference type="ARBA" id="ARBA00023136"/>
    </source>
</evidence>
<comment type="subunit">
    <text evidence="5">Mammalian complex I is composed of 45 different subunits. This is a component of the iron-sulfur (IP) fragment of the enzyme.</text>
</comment>
<dbReference type="EMBL" id="CASHTH010002548">
    <property type="protein sequence ID" value="CAI8031568.1"/>
    <property type="molecule type" value="Genomic_DNA"/>
</dbReference>
<evidence type="ECO:0000256" key="6">
    <source>
        <dbReference type="ARBA" id="ARBA00013482"/>
    </source>
</evidence>
<evidence type="ECO:0000256" key="9">
    <source>
        <dbReference type="ARBA" id="ARBA00022792"/>
    </source>
</evidence>
<dbReference type="Pfam" id="PF10200">
    <property type="entry name" value="Ndufs5"/>
    <property type="match status" value="1"/>
</dbReference>
<evidence type="ECO:0000256" key="7">
    <source>
        <dbReference type="ARBA" id="ARBA00022448"/>
    </source>
</evidence>
<comment type="similarity">
    <text evidence="4">Belongs to the complex I NDUFS5 subunit family.</text>
</comment>
<comment type="subcellular location">
    <subcellularLocation>
        <location evidence="3">Mitochondrion inner membrane</location>
        <topology evidence="3">Peripheral membrane protein</topology>
    </subcellularLocation>
    <subcellularLocation>
        <location evidence="2">Mitochondrion intermembrane space</location>
    </subcellularLocation>
</comment>
<comment type="function">
    <text evidence="1">Accessory subunit of the mitochondrial membrane respiratory chain NADH dehydrogenase (Complex I), that is believed not to be involved in catalysis. Complex I functions in the transfer of electrons from NADH to the respiratory chain. The immediate electron acceptor for the enzyme is believed to be ubiquinone.</text>
</comment>
<keyword evidence="9" id="KW-0999">Mitochondrion inner membrane</keyword>
<dbReference type="GO" id="GO:0032981">
    <property type="term" value="P:mitochondrial respiratory chain complex I assembly"/>
    <property type="evidence" value="ECO:0007669"/>
    <property type="project" value="TreeGrafter"/>
</dbReference>
<dbReference type="AlphaFoldDB" id="A0AA35WRY0"/>
<evidence type="ECO:0000256" key="2">
    <source>
        <dbReference type="ARBA" id="ARBA00004569"/>
    </source>
</evidence>